<dbReference type="Pfam" id="PF00356">
    <property type="entry name" value="LacI"/>
    <property type="match status" value="1"/>
</dbReference>
<dbReference type="InterPro" id="IPR010982">
    <property type="entry name" value="Lambda_DNA-bd_dom_sf"/>
</dbReference>
<dbReference type="RefSeq" id="WP_055733572.1">
    <property type="nucleotide sequence ID" value="NZ_BMDY01000008.1"/>
</dbReference>
<keyword evidence="1" id="KW-0805">Transcription regulation</keyword>
<dbReference type="PANTHER" id="PTHR30146">
    <property type="entry name" value="LACI-RELATED TRANSCRIPTIONAL REPRESSOR"/>
    <property type="match status" value="1"/>
</dbReference>
<organism evidence="5 6">
    <name type="scientific">Agarivorans gilvus</name>
    <dbReference type="NCBI Taxonomy" id="680279"/>
    <lineage>
        <taxon>Bacteria</taxon>
        <taxon>Pseudomonadati</taxon>
        <taxon>Pseudomonadota</taxon>
        <taxon>Gammaproteobacteria</taxon>
        <taxon>Alteromonadales</taxon>
        <taxon>Alteromonadaceae</taxon>
        <taxon>Agarivorans</taxon>
    </lineage>
</organism>
<dbReference type="Pfam" id="PF13377">
    <property type="entry name" value="Peripla_BP_3"/>
    <property type="match status" value="1"/>
</dbReference>
<dbReference type="Proteomes" id="UP000651977">
    <property type="component" value="Unassembled WGS sequence"/>
</dbReference>
<dbReference type="CDD" id="cd06267">
    <property type="entry name" value="PBP1_LacI_sugar_binding-like"/>
    <property type="match status" value="1"/>
</dbReference>
<comment type="caution">
    <text evidence="5">The sequence shown here is derived from an EMBL/GenBank/DDBJ whole genome shotgun (WGS) entry which is preliminary data.</text>
</comment>
<evidence type="ECO:0000256" key="1">
    <source>
        <dbReference type="ARBA" id="ARBA00023015"/>
    </source>
</evidence>
<gene>
    <name evidence="5" type="ORF">GCM10007414_16040</name>
</gene>
<dbReference type="EMBL" id="BMDY01000008">
    <property type="protein sequence ID" value="GGB03508.1"/>
    <property type="molecule type" value="Genomic_DNA"/>
</dbReference>
<proteinExistence type="predicted"/>
<dbReference type="Gene3D" id="3.40.50.2300">
    <property type="match status" value="2"/>
</dbReference>
<evidence type="ECO:0000313" key="6">
    <source>
        <dbReference type="Proteomes" id="UP000651977"/>
    </source>
</evidence>
<dbReference type="InterPro" id="IPR046335">
    <property type="entry name" value="LacI/GalR-like_sensor"/>
</dbReference>
<keyword evidence="2" id="KW-0238">DNA-binding</keyword>
<dbReference type="PROSITE" id="PS00356">
    <property type="entry name" value="HTH_LACI_1"/>
    <property type="match status" value="1"/>
</dbReference>
<name>A0ABQ1I1H2_9ALTE</name>
<evidence type="ECO:0000313" key="5">
    <source>
        <dbReference type="EMBL" id="GGB03508.1"/>
    </source>
</evidence>
<dbReference type="SUPFAM" id="SSF47413">
    <property type="entry name" value="lambda repressor-like DNA-binding domains"/>
    <property type="match status" value="1"/>
</dbReference>
<dbReference type="SMART" id="SM00354">
    <property type="entry name" value="HTH_LACI"/>
    <property type="match status" value="1"/>
</dbReference>
<evidence type="ECO:0000259" key="4">
    <source>
        <dbReference type="PROSITE" id="PS50932"/>
    </source>
</evidence>
<dbReference type="CDD" id="cd01392">
    <property type="entry name" value="HTH_LacI"/>
    <property type="match status" value="1"/>
</dbReference>
<protein>
    <submittedName>
        <fullName evidence="5">LacI family transcriptional regulator</fullName>
    </submittedName>
</protein>
<dbReference type="InterPro" id="IPR028082">
    <property type="entry name" value="Peripla_BP_I"/>
</dbReference>
<keyword evidence="3" id="KW-0804">Transcription</keyword>
<dbReference type="InterPro" id="IPR000843">
    <property type="entry name" value="HTH_LacI"/>
</dbReference>
<sequence length="352" mass="38876">MARTTIKDVAKAAGVSIATVSNVINGRSGKVNSNTAQRILAIAEELSYHRNLNAASLKTGNSHMIWVIMPKHTIHPHNQLEDSPFFNDLLMGIEKGASRSELYFCFMRIADVDELKRLSIGAAPRGVIVVGIFPPSIEQFIANWSFNTLIIDNRQMLLDNPEAQHLRHFGVDDYQMGRMAAEYLLSLGHRHLVLLFAPVELSVVHRDRYRGVCDALAEVAQTSHYLVECECSLSAADQCFSQIQQQLNYRASAVLTMADVLALGCHRAAIRRGLRIPEDFSLIGMDNLSLLSYLPYRLTTISQQVSQRGYQAVLTLLNGDSEASAMEGLLPRLIEGDTCAPKNKGSAEALPV</sequence>
<dbReference type="SUPFAM" id="SSF53822">
    <property type="entry name" value="Periplasmic binding protein-like I"/>
    <property type="match status" value="1"/>
</dbReference>
<dbReference type="PRINTS" id="PR00036">
    <property type="entry name" value="HTHLACI"/>
</dbReference>
<feature type="domain" description="HTH lacI-type" evidence="4">
    <location>
        <begin position="4"/>
        <end position="59"/>
    </location>
</feature>
<dbReference type="PANTHER" id="PTHR30146:SF109">
    <property type="entry name" value="HTH-TYPE TRANSCRIPTIONAL REGULATOR GALS"/>
    <property type="match status" value="1"/>
</dbReference>
<accession>A0ABQ1I1H2</accession>
<keyword evidence="6" id="KW-1185">Reference proteome</keyword>
<dbReference type="PROSITE" id="PS50932">
    <property type="entry name" value="HTH_LACI_2"/>
    <property type="match status" value="1"/>
</dbReference>
<evidence type="ECO:0000256" key="3">
    <source>
        <dbReference type="ARBA" id="ARBA00023163"/>
    </source>
</evidence>
<dbReference type="Gene3D" id="1.10.260.40">
    <property type="entry name" value="lambda repressor-like DNA-binding domains"/>
    <property type="match status" value="1"/>
</dbReference>
<evidence type="ECO:0000256" key="2">
    <source>
        <dbReference type="ARBA" id="ARBA00023125"/>
    </source>
</evidence>
<reference evidence="6" key="1">
    <citation type="journal article" date="2019" name="Int. J. Syst. Evol. Microbiol.">
        <title>The Global Catalogue of Microorganisms (GCM) 10K type strain sequencing project: providing services to taxonomists for standard genome sequencing and annotation.</title>
        <authorList>
            <consortium name="The Broad Institute Genomics Platform"/>
            <consortium name="The Broad Institute Genome Sequencing Center for Infectious Disease"/>
            <person name="Wu L."/>
            <person name="Ma J."/>
        </authorList>
    </citation>
    <scope>NUCLEOTIDE SEQUENCE [LARGE SCALE GENOMIC DNA]</scope>
    <source>
        <strain evidence="6">CGMCC 1.10131</strain>
    </source>
</reference>